<dbReference type="Proteomes" id="UP000002218">
    <property type="component" value="Chromosome"/>
</dbReference>
<evidence type="ECO:0000313" key="7">
    <source>
        <dbReference type="Proteomes" id="UP000002218"/>
    </source>
</evidence>
<feature type="region of interest" description="Disordered" evidence="2">
    <location>
        <begin position="341"/>
        <end position="389"/>
    </location>
</feature>
<dbReference type="eggNOG" id="COG3206">
    <property type="taxonomic scope" value="Bacteria"/>
</dbReference>
<accession>C8XA06</accession>
<dbReference type="HOGENOM" id="CLU_046535_0_1_11"/>
<feature type="chain" id="PRO_5002994177" description="DUF4349 domain-containing protein" evidence="4">
    <location>
        <begin position="42"/>
        <end position="389"/>
    </location>
</feature>
<evidence type="ECO:0000313" key="6">
    <source>
        <dbReference type="EMBL" id="ACV81206.1"/>
    </source>
</evidence>
<organism evidence="6 7">
    <name type="scientific">Nakamurella multipartita (strain ATCC 700099 / DSM 44233 / CIP 104796 / JCM 9543 / NBRC 105858 / Y-104)</name>
    <name type="common">Microsphaera multipartita</name>
    <dbReference type="NCBI Taxonomy" id="479431"/>
    <lineage>
        <taxon>Bacteria</taxon>
        <taxon>Bacillati</taxon>
        <taxon>Actinomycetota</taxon>
        <taxon>Actinomycetes</taxon>
        <taxon>Nakamurellales</taxon>
        <taxon>Nakamurellaceae</taxon>
        <taxon>Nakamurella</taxon>
    </lineage>
</organism>
<proteinExistence type="predicted"/>
<evidence type="ECO:0000256" key="4">
    <source>
        <dbReference type="SAM" id="SignalP"/>
    </source>
</evidence>
<feature type="compositionally biased region" description="Low complexity" evidence="2">
    <location>
        <begin position="346"/>
        <end position="357"/>
    </location>
</feature>
<feature type="compositionally biased region" description="Low complexity" evidence="2">
    <location>
        <begin position="48"/>
        <end position="72"/>
    </location>
</feature>
<evidence type="ECO:0000256" key="1">
    <source>
        <dbReference type="SAM" id="Coils"/>
    </source>
</evidence>
<sequence length="389" mass="38507" precursor="true">MRGRRTGRGALRVGGSALLGALALSVVVACSSGSASSTVGAADQTSAAAAATQAPERAAAPDGPSEAASIGESAGGAAGGAADASAGSTGQLPITGQVGGTSVIRVADLALRLEAEPVPATDDATADREANAKARADLVAATAGTVRGIATTAGGFVAAADGGGSQLTVTVRVPADQYDAVLDKLAALGSVTNRTESSQDVTAQIVDVNSRVASMTASVARVRALLDQATTVADVISIESELSTREADLESLQQQQAALQGQVAMSTVTVGLTAVTLPGPGVVEPEPDNGFVAGVKAGWDNLLQFLSWLGALVGGLLPWLPLIALVVAVTWWAVRRLRRRGGPAGAGPNQGPHQGPNPGSGPAGEPDPAPAPDRGPNAPDESREPAGVR</sequence>
<dbReference type="RefSeq" id="WP_015750015.1">
    <property type="nucleotide sequence ID" value="NC_013235.1"/>
</dbReference>
<feature type="signal peptide" evidence="4">
    <location>
        <begin position="1"/>
        <end position="41"/>
    </location>
</feature>
<evidence type="ECO:0000256" key="3">
    <source>
        <dbReference type="SAM" id="Phobius"/>
    </source>
</evidence>
<keyword evidence="7" id="KW-1185">Reference proteome</keyword>
<protein>
    <recommendedName>
        <fullName evidence="5">DUF4349 domain-containing protein</fullName>
    </recommendedName>
</protein>
<evidence type="ECO:0000256" key="2">
    <source>
        <dbReference type="SAM" id="MobiDB-lite"/>
    </source>
</evidence>
<feature type="domain" description="DUF4349" evidence="5">
    <location>
        <begin position="128"/>
        <end position="331"/>
    </location>
</feature>
<keyword evidence="3" id="KW-0812">Transmembrane</keyword>
<dbReference type="InParanoid" id="C8XA06"/>
<keyword evidence="4" id="KW-0732">Signal</keyword>
<reference evidence="6 7" key="2">
    <citation type="journal article" date="2010" name="Stand. Genomic Sci.">
        <title>Complete genome sequence of Nakamurella multipartita type strain (Y-104).</title>
        <authorList>
            <person name="Tice H."/>
            <person name="Mayilraj S."/>
            <person name="Sims D."/>
            <person name="Lapidus A."/>
            <person name="Nolan M."/>
            <person name="Lucas S."/>
            <person name="Glavina Del Rio T."/>
            <person name="Copeland A."/>
            <person name="Cheng J.F."/>
            <person name="Meincke L."/>
            <person name="Bruce D."/>
            <person name="Goodwin L."/>
            <person name="Pitluck S."/>
            <person name="Ivanova N."/>
            <person name="Mavromatis K."/>
            <person name="Ovchinnikova G."/>
            <person name="Pati A."/>
            <person name="Chen A."/>
            <person name="Palaniappan K."/>
            <person name="Land M."/>
            <person name="Hauser L."/>
            <person name="Chang Y.J."/>
            <person name="Jeffries C.D."/>
            <person name="Detter J.C."/>
            <person name="Brettin T."/>
            <person name="Rohde M."/>
            <person name="Goker M."/>
            <person name="Bristow J."/>
            <person name="Eisen J.A."/>
            <person name="Markowitz V."/>
            <person name="Hugenholtz P."/>
            <person name="Kyrpides N.C."/>
            <person name="Klenk H.P."/>
            <person name="Chen F."/>
        </authorList>
    </citation>
    <scope>NUCLEOTIDE SEQUENCE [LARGE SCALE GENOMIC DNA]</scope>
    <source>
        <strain evidence="7">ATCC 700099 / DSM 44233 / CIP 104796 / JCM 9543 / NBRC 105858 / Y-104</strain>
    </source>
</reference>
<keyword evidence="3" id="KW-0472">Membrane</keyword>
<feature type="region of interest" description="Disordered" evidence="2">
    <location>
        <begin position="48"/>
        <end position="88"/>
    </location>
</feature>
<dbReference type="Pfam" id="PF14257">
    <property type="entry name" value="DUF4349"/>
    <property type="match status" value="1"/>
</dbReference>
<feature type="compositionally biased region" description="Basic and acidic residues" evidence="2">
    <location>
        <begin position="380"/>
        <end position="389"/>
    </location>
</feature>
<dbReference type="PROSITE" id="PS51257">
    <property type="entry name" value="PROKAR_LIPOPROTEIN"/>
    <property type="match status" value="1"/>
</dbReference>
<feature type="transmembrane region" description="Helical" evidence="3">
    <location>
        <begin position="305"/>
        <end position="334"/>
    </location>
</feature>
<dbReference type="STRING" id="479431.Namu_4932"/>
<gene>
    <name evidence="6" type="ordered locus">Namu_4932</name>
</gene>
<dbReference type="KEGG" id="nml:Namu_4932"/>
<feature type="coiled-coil region" evidence="1">
    <location>
        <begin position="235"/>
        <end position="262"/>
    </location>
</feature>
<evidence type="ECO:0000259" key="5">
    <source>
        <dbReference type="Pfam" id="PF14257"/>
    </source>
</evidence>
<reference evidence="7" key="1">
    <citation type="submission" date="2009-09" db="EMBL/GenBank/DDBJ databases">
        <title>The complete genome of Nakamurella multipartita DSM 44233.</title>
        <authorList>
            <consortium name="US DOE Joint Genome Institute (JGI-PGF)"/>
            <person name="Lucas S."/>
            <person name="Copeland A."/>
            <person name="Lapidus A."/>
            <person name="Glavina del Rio T."/>
            <person name="Dalin E."/>
            <person name="Tice H."/>
            <person name="Bruce D."/>
            <person name="Goodwin L."/>
            <person name="Pitluck S."/>
            <person name="Kyrpides N."/>
            <person name="Mavromatis K."/>
            <person name="Ivanova N."/>
            <person name="Ovchinnikova G."/>
            <person name="Sims D."/>
            <person name="Meincke L."/>
            <person name="Brettin T."/>
            <person name="Detter J.C."/>
            <person name="Han C."/>
            <person name="Larimer F."/>
            <person name="Land M."/>
            <person name="Hauser L."/>
            <person name="Markowitz V."/>
            <person name="Cheng J.-F."/>
            <person name="Hugenholtz P."/>
            <person name="Woyke T."/>
            <person name="Wu D."/>
            <person name="Klenk H.-P."/>
            <person name="Eisen J.A."/>
        </authorList>
    </citation>
    <scope>NUCLEOTIDE SEQUENCE [LARGE SCALE GENOMIC DNA]</scope>
    <source>
        <strain evidence="7">ATCC 700099 / DSM 44233 / CIP 104796 / JCM 9543 / NBRC 105858 / Y-104</strain>
    </source>
</reference>
<keyword evidence="1" id="KW-0175">Coiled coil</keyword>
<dbReference type="EMBL" id="CP001737">
    <property type="protein sequence ID" value="ACV81206.1"/>
    <property type="molecule type" value="Genomic_DNA"/>
</dbReference>
<dbReference type="InterPro" id="IPR025645">
    <property type="entry name" value="DUF4349"/>
</dbReference>
<keyword evidence="3" id="KW-1133">Transmembrane helix</keyword>
<name>C8XA06_NAKMY</name>
<dbReference type="AlphaFoldDB" id="C8XA06"/>